<dbReference type="EMBL" id="CABHNW010000019">
    <property type="protein sequence ID" value="VUX32154.1"/>
    <property type="molecule type" value="Genomic_DNA"/>
</dbReference>
<dbReference type="Pfam" id="PF05257">
    <property type="entry name" value="CHAP"/>
    <property type="match status" value="1"/>
</dbReference>
<evidence type="ECO:0000313" key="3">
    <source>
        <dbReference type="EMBL" id="VUX32154.1"/>
    </source>
</evidence>
<organism evidence="3 4">
    <name type="scientific">Blautia luti</name>
    <dbReference type="NCBI Taxonomy" id="89014"/>
    <lineage>
        <taxon>Bacteria</taxon>
        <taxon>Bacillati</taxon>
        <taxon>Bacillota</taxon>
        <taxon>Clostridia</taxon>
        <taxon>Lachnospirales</taxon>
        <taxon>Lachnospiraceae</taxon>
        <taxon>Blautia</taxon>
    </lineage>
</organism>
<dbReference type="AlphaFoldDB" id="A0A564VHS0"/>
<evidence type="ECO:0000313" key="4">
    <source>
        <dbReference type="Proteomes" id="UP000408482"/>
    </source>
</evidence>
<protein>
    <submittedName>
        <fullName evidence="3">CHAP domain protein</fullName>
    </submittedName>
</protein>
<dbReference type="RefSeq" id="WP_186289981.1">
    <property type="nucleotide sequence ID" value="NZ_CABHMX010000015.1"/>
</dbReference>
<dbReference type="InterPro" id="IPR007921">
    <property type="entry name" value="CHAP_dom"/>
</dbReference>
<name>A0A564VHS0_9FIRM</name>
<feature type="domain" description="Peptidase C51" evidence="2">
    <location>
        <begin position="26"/>
        <end position="164"/>
    </location>
</feature>
<accession>A0A564VHS0</accession>
<gene>
    <name evidence="3" type="ORF">RSSSTS7063_02386</name>
</gene>
<dbReference type="Proteomes" id="UP000408482">
    <property type="component" value="Unassembled WGS sequence"/>
</dbReference>
<feature type="signal peptide" evidence="1">
    <location>
        <begin position="1"/>
        <end position="30"/>
    </location>
</feature>
<keyword evidence="1" id="KW-0732">Signal</keyword>
<proteinExistence type="predicted"/>
<reference evidence="3 4" key="1">
    <citation type="submission" date="2019-07" db="EMBL/GenBank/DDBJ databases">
        <authorList>
            <person name="Hibberd C M."/>
            <person name="Gehrig L. J."/>
            <person name="Chang H.-W."/>
            <person name="Venkatesh S."/>
        </authorList>
    </citation>
    <scope>NUCLEOTIDE SEQUENCE [LARGE SCALE GENOMIC DNA]</scope>
    <source>
        <strain evidence="3">Blautia_luti_SSTS_Bg7063</strain>
    </source>
</reference>
<dbReference type="PROSITE" id="PS50911">
    <property type="entry name" value="CHAP"/>
    <property type="match status" value="1"/>
</dbReference>
<dbReference type="Gene3D" id="3.90.1720.10">
    <property type="entry name" value="endopeptidase domain like (from Nostoc punctiforme)"/>
    <property type="match status" value="1"/>
</dbReference>
<feature type="chain" id="PRO_5021950776" evidence="1">
    <location>
        <begin position="31"/>
        <end position="666"/>
    </location>
</feature>
<dbReference type="SUPFAM" id="SSF54001">
    <property type="entry name" value="Cysteine proteinases"/>
    <property type="match status" value="1"/>
</dbReference>
<evidence type="ECO:0000259" key="2">
    <source>
        <dbReference type="PROSITE" id="PS50911"/>
    </source>
</evidence>
<keyword evidence="4" id="KW-1185">Reference proteome</keyword>
<sequence>MKKKLLKKLMVLALSAVTAFSAVPAATVTAAGNLYPTTQDVDRDGLYEIPCTRFAWQCVYDRQGIALPSWGNTVNWWQDAINQGYAVGNEPVPGSIAVWSGDYYGHVAYVTANLGNNRFTVDEGGRTDKDQTSSHGVAYGYTLTNAVGGRRPYDSNKVLLGFIYPGVRVPGKPYVSVNPGKANQTTTFSWNATSYARYYDVYVYKAGESNPTQFQYGVNGTSWSCTLPAGNYRVAVASVNHAQYAYTFSDSVNFTVQAAPVTHTHSYQRVTVKATTTANGYTQEQCRCGSIQNKQTIYYPKKIQLSRTSYTYNGKVKKPTIKVTDSNNKVISADNYTVTYSAGRKYVGTYRVTVRFKGNYSGTVTKTFKITGKAHKHSYKKQVKKATTSRNGYVQYLCSCGAVTGKKTIYYPKTIKLSATSYTYDGKVKTPKVKVTGANKKTISSGNYKVSYSRGRKNVGTYKVTVKFKGNYSGTVTKTFKIKAKPKNWVYVDTLPKNITSDKYTIQYKHTYQKTTSSYINDGGVYESVRPLETSASRQLVGYYYYHFCGPNTGQNVNFAQTGSYVHFDSVAASQVTVAASGADGDDPSITYYLLNWKGNGSRVWCSSGTTCNGAYGSHGARGQAWYRMNQYQNKKLQTQTTTSESDWTTVKDSTAVKTVYRYKAK</sequence>
<evidence type="ECO:0000256" key="1">
    <source>
        <dbReference type="SAM" id="SignalP"/>
    </source>
</evidence>
<dbReference type="InterPro" id="IPR038765">
    <property type="entry name" value="Papain-like_cys_pep_sf"/>
</dbReference>